<dbReference type="Gene3D" id="2.30.30.40">
    <property type="entry name" value="SH3 Domains"/>
    <property type="match status" value="1"/>
</dbReference>
<keyword evidence="4" id="KW-0788">Thiol protease</keyword>
<dbReference type="InterPro" id="IPR051202">
    <property type="entry name" value="Peptidase_C40"/>
</dbReference>
<name>A0A645A0U9_9ZZZZ</name>
<sequence>MVLGAAGNGWYKVDFNTIEGYMSADHLSISASAEASLGYAYINIEDGTLNLRSGPGTDYSWLTAIPAASVVPISGISGAWYKVSHNGQTGYISSEYVLLVQDASGTRADGNGVSAAAVSATSSSADQLITYAKQFIGTPYVYGANGPKSFDCSGFTKYIFAQFGVSLNRTATNQLSNGVSVTRSQLQPGDLVFFKYRTSKPVSHVGIYIGGGKFIHASTNSYRVCIDDMSSGHYYNVFVYGRRVL</sequence>
<evidence type="ECO:0000259" key="6">
    <source>
        <dbReference type="PROSITE" id="PS51935"/>
    </source>
</evidence>
<feature type="domain" description="NlpC/P60" evidence="6">
    <location>
        <begin position="122"/>
        <end position="245"/>
    </location>
</feature>
<keyword evidence="2" id="KW-0645">Protease</keyword>
<protein>
    <submittedName>
        <fullName evidence="7">Uncharacterized protein</fullName>
    </submittedName>
</protein>
<dbReference type="EMBL" id="VSSQ01011427">
    <property type="protein sequence ID" value="MPM46809.1"/>
    <property type="molecule type" value="Genomic_DNA"/>
</dbReference>
<evidence type="ECO:0000256" key="1">
    <source>
        <dbReference type="ARBA" id="ARBA00007074"/>
    </source>
</evidence>
<evidence type="ECO:0000259" key="5">
    <source>
        <dbReference type="PROSITE" id="PS51781"/>
    </source>
</evidence>
<dbReference type="PANTHER" id="PTHR47053:SF1">
    <property type="entry name" value="MUREIN DD-ENDOPEPTIDASE MEPH-RELATED"/>
    <property type="match status" value="1"/>
</dbReference>
<dbReference type="PANTHER" id="PTHR47053">
    <property type="entry name" value="MUREIN DD-ENDOPEPTIDASE MEPH-RELATED"/>
    <property type="match status" value="1"/>
</dbReference>
<dbReference type="InterPro" id="IPR000064">
    <property type="entry name" value="NLP_P60_dom"/>
</dbReference>
<dbReference type="GO" id="GO:0006508">
    <property type="term" value="P:proteolysis"/>
    <property type="evidence" value="ECO:0007669"/>
    <property type="project" value="UniProtKB-KW"/>
</dbReference>
<dbReference type="Pfam" id="PF08239">
    <property type="entry name" value="SH3_3"/>
    <property type="match status" value="1"/>
</dbReference>
<dbReference type="PROSITE" id="PS51935">
    <property type="entry name" value="NLPC_P60"/>
    <property type="match status" value="1"/>
</dbReference>
<reference evidence="7" key="1">
    <citation type="submission" date="2019-08" db="EMBL/GenBank/DDBJ databases">
        <authorList>
            <person name="Kucharzyk K."/>
            <person name="Murdoch R.W."/>
            <person name="Higgins S."/>
            <person name="Loffler F."/>
        </authorList>
    </citation>
    <scope>NUCLEOTIDE SEQUENCE</scope>
</reference>
<dbReference type="Gene3D" id="3.90.1720.10">
    <property type="entry name" value="endopeptidase domain like (from Nostoc punctiforme)"/>
    <property type="match status" value="1"/>
</dbReference>
<dbReference type="AlphaFoldDB" id="A0A645A0U9"/>
<comment type="caution">
    <text evidence="7">The sequence shown here is derived from an EMBL/GenBank/DDBJ whole genome shotgun (WGS) entry which is preliminary data.</text>
</comment>
<evidence type="ECO:0000256" key="3">
    <source>
        <dbReference type="ARBA" id="ARBA00022801"/>
    </source>
</evidence>
<proteinExistence type="inferred from homology"/>
<dbReference type="GO" id="GO:0008234">
    <property type="term" value="F:cysteine-type peptidase activity"/>
    <property type="evidence" value="ECO:0007669"/>
    <property type="project" value="UniProtKB-KW"/>
</dbReference>
<dbReference type="InterPro" id="IPR038765">
    <property type="entry name" value="Papain-like_cys_pep_sf"/>
</dbReference>
<comment type="similarity">
    <text evidence="1">Belongs to the peptidase C40 family.</text>
</comment>
<keyword evidence="3" id="KW-0378">Hydrolase</keyword>
<dbReference type="PROSITE" id="PS51781">
    <property type="entry name" value="SH3B"/>
    <property type="match status" value="1"/>
</dbReference>
<evidence type="ECO:0000313" key="7">
    <source>
        <dbReference type="EMBL" id="MPM46809.1"/>
    </source>
</evidence>
<feature type="domain" description="SH3b" evidence="5">
    <location>
        <begin position="37"/>
        <end position="101"/>
    </location>
</feature>
<gene>
    <name evidence="7" type="ORF">SDC9_93516</name>
</gene>
<dbReference type="SMART" id="SM00287">
    <property type="entry name" value="SH3b"/>
    <property type="match status" value="1"/>
</dbReference>
<dbReference type="SUPFAM" id="SSF54001">
    <property type="entry name" value="Cysteine proteinases"/>
    <property type="match status" value="1"/>
</dbReference>
<evidence type="ECO:0000256" key="4">
    <source>
        <dbReference type="ARBA" id="ARBA00022807"/>
    </source>
</evidence>
<accession>A0A645A0U9</accession>
<evidence type="ECO:0000256" key="2">
    <source>
        <dbReference type="ARBA" id="ARBA00022670"/>
    </source>
</evidence>
<dbReference type="InterPro" id="IPR003646">
    <property type="entry name" value="SH3-like_bac-type"/>
</dbReference>
<dbReference type="Pfam" id="PF00877">
    <property type="entry name" value="NLPC_P60"/>
    <property type="match status" value="1"/>
</dbReference>
<organism evidence="7">
    <name type="scientific">bioreactor metagenome</name>
    <dbReference type="NCBI Taxonomy" id="1076179"/>
    <lineage>
        <taxon>unclassified sequences</taxon>
        <taxon>metagenomes</taxon>
        <taxon>ecological metagenomes</taxon>
    </lineage>
</organism>